<organism evidence="2 5">
    <name type="scientific">Staphylococcus caeli</name>
    <dbReference type="NCBI Taxonomy" id="2201815"/>
    <lineage>
        <taxon>Bacteria</taxon>
        <taxon>Bacillati</taxon>
        <taxon>Bacillota</taxon>
        <taxon>Bacilli</taxon>
        <taxon>Bacillales</taxon>
        <taxon>Staphylococcaceae</taxon>
        <taxon>Staphylococcus</taxon>
    </lineage>
</organism>
<gene>
    <name evidence="2" type="primary">comGE</name>
    <name evidence="2" type="ORF">SAMEA2297795_00028</name>
    <name evidence="3" type="ORF">SAMEA2297796_01804</name>
</gene>
<feature type="transmembrane region" description="Helical" evidence="1">
    <location>
        <begin position="6"/>
        <end position="33"/>
    </location>
</feature>
<reference evidence="3 4" key="1">
    <citation type="submission" date="2016-09" db="EMBL/GenBank/DDBJ databases">
        <authorList>
            <consortium name="Pathogen Informatics"/>
            <person name="Sun Q."/>
            <person name="Inoue M."/>
        </authorList>
    </citation>
    <scope>NUCLEOTIDE SEQUENCE [LARGE SCALE GENOMIC DNA]</scope>
    <source>
        <strain evidence="3 4">82C</strain>
    </source>
</reference>
<keyword evidence="1" id="KW-0812">Transmembrane</keyword>
<dbReference type="Proteomes" id="UP000095412">
    <property type="component" value="Unassembled WGS sequence"/>
</dbReference>
<keyword evidence="1" id="KW-1133">Transmembrane helix</keyword>
<dbReference type="RefSeq" id="WP_069995990.1">
    <property type="nucleotide sequence ID" value="NZ_FMPG01000001.1"/>
</dbReference>
<name>A0A1D4GD77_9STAP</name>
<evidence type="ECO:0000313" key="2">
    <source>
        <dbReference type="EMBL" id="SCS22865.1"/>
    </source>
</evidence>
<evidence type="ECO:0000313" key="3">
    <source>
        <dbReference type="EMBL" id="SCT12867.1"/>
    </source>
</evidence>
<sequence>MKKFNISASLLLDAIFSFSMIITICILFLPMLIQLNNSKQDKIQEIEQKKIIVNTLYHYQNSQLRKGINIENYFIKRNNIKICITKLGEKNERCYKK</sequence>
<dbReference type="EMBL" id="FMPI01000013">
    <property type="protein sequence ID" value="SCT12867.1"/>
    <property type="molecule type" value="Genomic_DNA"/>
</dbReference>
<keyword evidence="4" id="KW-1185">Reference proteome</keyword>
<dbReference type="AlphaFoldDB" id="A0A1D4GD77"/>
<evidence type="ECO:0000313" key="4">
    <source>
        <dbReference type="Proteomes" id="UP000095412"/>
    </source>
</evidence>
<keyword evidence="1" id="KW-0472">Membrane</keyword>
<reference evidence="2 5" key="2">
    <citation type="submission" date="2016-09" db="EMBL/GenBank/DDBJ databases">
        <authorList>
            <consortium name="Pathogen Informatics"/>
        </authorList>
    </citation>
    <scope>NUCLEOTIDE SEQUENCE [LARGE SCALE GENOMIC DNA]</scope>
    <source>
        <strain evidence="2 5">82B</strain>
    </source>
</reference>
<dbReference type="EMBL" id="FMPG01000001">
    <property type="protein sequence ID" value="SCS22865.1"/>
    <property type="molecule type" value="Genomic_DNA"/>
</dbReference>
<dbReference type="Proteomes" id="UP000095768">
    <property type="component" value="Unassembled WGS sequence"/>
</dbReference>
<proteinExistence type="predicted"/>
<protein>
    <submittedName>
        <fullName evidence="2">Late competence protein ComGE</fullName>
    </submittedName>
</protein>
<dbReference type="OrthoDB" id="2412360at2"/>
<evidence type="ECO:0000256" key="1">
    <source>
        <dbReference type="SAM" id="Phobius"/>
    </source>
</evidence>
<accession>A0A1D4GD77</accession>
<evidence type="ECO:0000313" key="5">
    <source>
        <dbReference type="Proteomes" id="UP000095768"/>
    </source>
</evidence>